<organism evidence="6 7">
    <name type="scientific">Sphaerisporangium flaviroseum</name>
    <dbReference type="NCBI Taxonomy" id="509199"/>
    <lineage>
        <taxon>Bacteria</taxon>
        <taxon>Bacillati</taxon>
        <taxon>Actinomycetota</taxon>
        <taxon>Actinomycetes</taxon>
        <taxon>Streptosporangiales</taxon>
        <taxon>Streptosporangiaceae</taxon>
        <taxon>Sphaerisporangium</taxon>
    </lineage>
</organism>
<feature type="compositionally biased region" description="Low complexity" evidence="4">
    <location>
        <begin position="644"/>
        <end position="697"/>
    </location>
</feature>
<evidence type="ECO:0000256" key="3">
    <source>
        <dbReference type="ARBA" id="ARBA00022840"/>
    </source>
</evidence>
<feature type="region of interest" description="Disordered" evidence="4">
    <location>
        <begin position="384"/>
        <end position="405"/>
    </location>
</feature>
<dbReference type="CDD" id="cd14014">
    <property type="entry name" value="STKc_PknB_like"/>
    <property type="match status" value="1"/>
</dbReference>
<feature type="region of interest" description="Disordered" evidence="4">
    <location>
        <begin position="40"/>
        <end position="144"/>
    </location>
</feature>
<feature type="domain" description="Protein kinase" evidence="5">
    <location>
        <begin position="15"/>
        <end position="351"/>
    </location>
</feature>
<feature type="region of interest" description="Disordered" evidence="4">
    <location>
        <begin position="509"/>
        <end position="707"/>
    </location>
</feature>
<dbReference type="Proteomes" id="UP001500888">
    <property type="component" value="Unassembled WGS sequence"/>
</dbReference>
<feature type="compositionally biased region" description="Low complexity" evidence="4">
    <location>
        <begin position="79"/>
        <end position="140"/>
    </location>
</feature>
<dbReference type="InterPro" id="IPR011009">
    <property type="entry name" value="Kinase-like_dom_sf"/>
</dbReference>
<proteinExistence type="inferred from homology"/>
<evidence type="ECO:0000256" key="1">
    <source>
        <dbReference type="ARBA" id="ARBA00008874"/>
    </source>
</evidence>
<dbReference type="InterPro" id="IPR051931">
    <property type="entry name" value="PAK3-like"/>
</dbReference>
<gene>
    <name evidence="6" type="ORF">GCM10022226_36150</name>
</gene>
<keyword evidence="7" id="KW-1185">Reference proteome</keyword>
<evidence type="ECO:0000313" key="7">
    <source>
        <dbReference type="Proteomes" id="UP001500888"/>
    </source>
</evidence>
<evidence type="ECO:0000259" key="5">
    <source>
        <dbReference type="PROSITE" id="PS50011"/>
    </source>
</evidence>
<dbReference type="EMBL" id="BAAAZR010000008">
    <property type="protein sequence ID" value="GAA3812266.1"/>
    <property type="molecule type" value="Genomic_DNA"/>
</dbReference>
<keyword evidence="2" id="KW-0547">Nucleotide-binding</keyword>
<dbReference type="Gene3D" id="1.10.510.10">
    <property type="entry name" value="Transferase(Phosphotransferase) domain 1"/>
    <property type="match status" value="1"/>
</dbReference>
<keyword evidence="3" id="KW-0067">ATP-binding</keyword>
<dbReference type="Gene3D" id="3.30.200.20">
    <property type="entry name" value="Phosphorylase Kinase, domain 1"/>
    <property type="match status" value="1"/>
</dbReference>
<feature type="compositionally biased region" description="Low complexity" evidence="4">
    <location>
        <begin position="574"/>
        <end position="602"/>
    </location>
</feature>
<dbReference type="PANTHER" id="PTHR45832">
    <property type="entry name" value="SERINE/THREONINE-PROTEIN KINASE SAMKA-RELATED-RELATED"/>
    <property type="match status" value="1"/>
</dbReference>
<sequence length="808" mass="81211">MHSLLPDDPKQVGKYALLGRLGQGPRGIVYLARLSEEAQAAGLNDPAQPPVTVATGKTPAPEEAQPGGKPEAPAGAVPSEKAQAAESSAEPTGSAAPATSVPSTSEAPTEPTASSAASGSAGAPAAPAGPVVSPGPSASPDEAERDRRFVVKLLPPWPEADSVARARVVDELSAAQRVSSAYAVRAVDAGWTGDRAYVVREYVEGRSLREAVETDGPLPADVLERIAVGTLTALTAVHLAGIAHRGLTPDNVLLDPDGPRVSDFGLGETAYRSPEQVRGEPAGPAADVFAWATTIAYGATGDELFGDSAEAIATARPDLGALSLPLRDVVASCLAKMPAERPTAQGAMLWLLGEEKAGPPAPAIPAAPVPGAPQVPAGPSLINVSGPSAPSTAAVPRRPEGEEPAPVWAVPTQQAPSAPVWTAPVLPSEVPELPAPPAASRNGLTPATLPRKKTGPNFPIGLVAGVGVVIGLSGLGLWGAGHYSGTQQIGRVAAEGQVTGVPMPSGGLGNVGGVGESTAPRPQVTVPWASSPDPQDTGVYPMRLTTATPSIGIPTLSPGPQFTPPPIPTPVPTPTVSRTQSPTPAPTVTVTKTPEPTVTPTAEPTPTPSGPSQTPVPSGGGTPTPEATPSGTPTPSPSGPQNLVPSATPTPTPTATAPVSPRPTVTRTATPRPTRTASSTPRPTVTRPIVPRPTGTTSKPPVSSPYTPQTVCGGGFSVVRSSPFNGGVTYQLYNGATASTCVVTMKTQYLGIATPVSATLEVQGSAPVSNSGSFKYYAGPVIMASKGKCVRFGGSTATGSTSVPFTCG</sequence>
<protein>
    <recommendedName>
        <fullName evidence="5">Protein kinase domain-containing protein</fullName>
    </recommendedName>
</protein>
<feature type="compositionally biased region" description="Pro residues" evidence="4">
    <location>
        <begin position="561"/>
        <end position="573"/>
    </location>
</feature>
<dbReference type="PRINTS" id="PR01217">
    <property type="entry name" value="PRICHEXTENSN"/>
</dbReference>
<name>A0ABP7I8M7_9ACTN</name>
<dbReference type="Pfam" id="PF00069">
    <property type="entry name" value="Pkinase"/>
    <property type="match status" value="1"/>
</dbReference>
<comment type="similarity">
    <text evidence="1">Belongs to the protein kinase superfamily. STE Ser/Thr protein kinase family. STE20 subfamily.</text>
</comment>
<dbReference type="SUPFAM" id="SSF56112">
    <property type="entry name" value="Protein kinase-like (PK-like)"/>
    <property type="match status" value="1"/>
</dbReference>
<dbReference type="PANTHER" id="PTHR45832:SF22">
    <property type="entry name" value="SERINE_THREONINE-PROTEIN KINASE SAMKA-RELATED"/>
    <property type="match status" value="1"/>
</dbReference>
<dbReference type="InterPro" id="IPR000719">
    <property type="entry name" value="Prot_kinase_dom"/>
</dbReference>
<reference evidence="7" key="1">
    <citation type="journal article" date="2019" name="Int. J. Syst. Evol. Microbiol.">
        <title>The Global Catalogue of Microorganisms (GCM) 10K type strain sequencing project: providing services to taxonomists for standard genome sequencing and annotation.</title>
        <authorList>
            <consortium name="The Broad Institute Genomics Platform"/>
            <consortium name="The Broad Institute Genome Sequencing Center for Infectious Disease"/>
            <person name="Wu L."/>
            <person name="Ma J."/>
        </authorList>
    </citation>
    <scope>NUCLEOTIDE SEQUENCE [LARGE SCALE GENOMIC DNA]</scope>
    <source>
        <strain evidence="7">JCM 16908</strain>
    </source>
</reference>
<dbReference type="PROSITE" id="PS50011">
    <property type="entry name" value="PROTEIN_KINASE_DOM"/>
    <property type="match status" value="1"/>
</dbReference>
<evidence type="ECO:0000256" key="4">
    <source>
        <dbReference type="SAM" id="MobiDB-lite"/>
    </source>
</evidence>
<evidence type="ECO:0000256" key="2">
    <source>
        <dbReference type="ARBA" id="ARBA00022741"/>
    </source>
</evidence>
<accession>A0ABP7I8M7</accession>
<comment type="caution">
    <text evidence="6">The sequence shown here is derived from an EMBL/GenBank/DDBJ whole genome shotgun (WGS) entry which is preliminary data.</text>
</comment>
<feature type="compositionally biased region" description="Polar residues" evidence="4">
    <location>
        <begin position="698"/>
        <end position="707"/>
    </location>
</feature>
<evidence type="ECO:0000313" key="6">
    <source>
        <dbReference type="EMBL" id="GAA3812266.1"/>
    </source>
</evidence>
<feature type="compositionally biased region" description="Low complexity" evidence="4">
    <location>
        <begin position="610"/>
        <end position="631"/>
    </location>
</feature>